<dbReference type="SMART" id="SM00271">
    <property type="entry name" value="DnaJ"/>
    <property type="match status" value="1"/>
</dbReference>
<evidence type="ECO:0000313" key="3">
    <source>
        <dbReference type="EMBL" id="CAG8574576.1"/>
    </source>
</evidence>
<keyword evidence="1" id="KW-0143">Chaperone</keyword>
<dbReference type="Proteomes" id="UP000789572">
    <property type="component" value="Unassembled WGS sequence"/>
</dbReference>
<evidence type="ECO:0000256" key="1">
    <source>
        <dbReference type="ARBA" id="ARBA00023186"/>
    </source>
</evidence>
<dbReference type="InterPro" id="IPR036869">
    <property type="entry name" value="J_dom_sf"/>
</dbReference>
<dbReference type="InterPro" id="IPR001623">
    <property type="entry name" value="DnaJ_domain"/>
</dbReference>
<dbReference type="CDD" id="cd06257">
    <property type="entry name" value="DnaJ"/>
    <property type="match status" value="1"/>
</dbReference>
<evidence type="ECO:0000259" key="2">
    <source>
        <dbReference type="PROSITE" id="PS50076"/>
    </source>
</evidence>
<dbReference type="SUPFAM" id="SSF46565">
    <property type="entry name" value="Chaperone J-domain"/>
    <property type="match status" value="1"/>
</dbReference>
<dbReference type="PANTHER" id="PTHR44500:SF1">
    <property type="entry name" value="DNAJ HOMOLOG SUBFAMILY C MEMBER 12"/>
    <property type="match status" value="1"/>
</dbReference>
<dbReference type="Pfam" id="PF00226">
    <property type="entry name" value="DnaJ"/>
    <property type="match status" value="1"/>
</dbReference>
<dbReference type="OrthoDB" id="436519at2759"/>
<dbReference type="PRINTS" id="PR00625">
    <property type="entry name" value="JDOMAIN"/>
</dbReference>
<evidence type="ECO:0000313" key="4">
    <source>
        <dbReference type="Proteomes" id="UP000789572"/>
    </source>
</evidence>
<dbReference type="InterPro" id="IPR029827">
    <property type="entry name" value="JDP1-like"/>
</dbReference>
<sequence>MFSQHLRLSMNDYNSLLNTLGNYKEINNNDDESFYDNLYYVLGCVPESTPEQISTEYKKRVLTCHPDRLKLNEDKSAEFHKLLTAYKILSDPTERVQYDKWRNSSIKVPYLMWKGLGAHAQAVHWRVPREHLAIDNECHAYKEGSLNQRIVTSTPMTAVYEKPEASFWKNSDTDDLYEKFRNYEI</sequence>
<dbReference type="GO" id="GO:0005737">
    <property type="term" value="C:cytoplasm"/>
    <property type="evidence" value="ECO:0007669"/>
    <property type="project" value="TreeGrafter"/>
</dbReference>
<keyword evidence="4" id="KW-1185">Reference proteome</keyword>
<dbReference type="EMBL" id="CAJVPJ010001082">
    <property type="protein sequence ID" value="CAG8574576.1"/>
    <property type="molecule type" value="Genomic_DNA"/>
</dbReference>
<protein>
    <submittedName>
        <fullName evidence="3">9080_t:CDS:1</fullName>
    </submittedName>
</protein>
<dbReference type="PANTHER" id="PTHR44500">
    <property type="entry name" value="DNAJ HOMOLOG SUBFAMILY C MEMBER 12"/>
    <property type="match status" value="1"/>
</dbReference>
<gene>
    <name evidence="3" type="ORF">POCULU_LOCUS6169</name>
</gene>
<comment type="caution">
    <text evidence="3">The sequence shown here is derived from an EMBL/GenBank/DDBJ whole genome shotgun (WGS) entry which is preliminary data.</text>
</comment>
<dbReference type="AlphaFoldDB" id="A0A9N9BNT6"/>
<proteinExistence type="predicted"/>
<accession>A0A9N9BNT6</accession>
<dbReference type="Gene3D" id="1.10.287.110">
    <property type="entry name" value="DnaJ domain"/>
    <property type="match status" value="1"/>
</dbReference>
<reference evidence="3" key="1">
    <citation type="submission" date="2021-06" db="EMBL/GenBank/DDBJ databases">
        <authorList>
            <person name="Kallberg Y."/>
            <person name="Tangrot J."/>
            <person name="Rosling A."/>
        </authorList>
    </citation>
    <scope>NUCLEOTIDE SEQUENCE</scope>
    <source>
        <strain evidence="3">IA702</strain>
    </source>
</reference>
<dbReference type="PROSITE" id="PS50076">
    <property type="entry name" value="DNAJ_2"/>
    <property type="match status" value="1"/>
</dbReference>
<organism evidence="3 4">
    <name type="scientific">Paraglomus occultum</name>
    <dbReference type="NCBI Taxonomy" id="144539"/>
    <lineage>
        <taxon>Eukaryota</taxon>
        <taxon>Fungi</taxon>
        <taxon>Fungi incertae sedis</taxon>
        <taxon>Mucoromycota</taxon>
        <taxon>Glomeromycotina</taxon>
        <taxon>Glomeromycetes</taxon>
        <taxon>Paraglomerales</taxon>
        <taxon>Paraglomeraceae</taxon>
        <taxon>Paraglomus</taxon>
    </lineage>
</organism>
<name>A0A9N9BNT6_9GLOM</name>
<feature type="domain" description="J" evidence="2">
    <location>
        <begin position="37"/>
        <end position="102"/>
    </location>
</feature>